<dbReference type="Pfam" id="PF07394">
    <property type="entry name" value="DUF1501"/>
    <property type="match status" value="1"/>
</dbReference>
<dbReference type="InterPro" id="IPR017850">
    <property type="entry name" value="Alkaline_phosphatase_core_sf"/>
</dbReference>
<dbReference type="InterPro" id="IPR010869">
    <property type="entry name" value="DUF1501"/>
</dbReference>
<evidence type="ECO:0000313" key="2">
    <source>
        <dbReference type="Proteomes" id="UP000008631"/>
    </source>
</evidence>
<reference evidence="1 2" key="2">
    <citation type="journal article" date="2011" name="Stand. Genomic Sci.">
        <title>Complete genome sequence of Isosphaera pallida type strain (IS1B).</title>
        <authorList>
            <consortium name="US DOE Joint Genome Institute (JGI-PGF)"/>
            <person name="Goker M."/>
            <person name="Cleland D."/>
            <person name="Saunders E."/>
            <person name="Lapidus A."/>
            <person name="Nolan M."/>
            <person name="Lucas S."/>
            <person name="Hammon N."/>
            <person name="Deshpande S."/>
            <person name="Cheng J.F."/>
            <person name="Tapia R."/>
            <person name="Han C."/>
            <person name="Goodwin L."/>
            <person name="Pitluck S."/>
            <person name="Liolios K."/>
            <person name="Pagani I."/>
            <person name="Ivanova N."/>
            <person name="Mavromatis K."/>
            <person name="Pati A."/>
            <person name="Chen A."/>
            <person name="Palaniappan K."/>
            <person name="Land M."/>
            <person name="Hauser L."/>
            <person name="Chang Y.J."/>
            <person name="Jeffries C.D."/>
            <person name="Detter J.C."/>
            <person name="Beck B."/>
            <person name="Woyke T."/>
            <person name="Bristow J."/>
            <person name="Eisen J.A."/>
            <person name="Markowitz V."/>
            <person name="Hugenholtz P."/>
            <person name="Kyrpides N.C."/>
            <person name="Klenk H.P."/>
        </authorList>
    </citation>
    <scope>NUCLEOTIDE SEQUENCE [LARGE SCALE GENOMIC DNA]</scope>
    <source>
        <strain evidence="2">ATCC 43644 / DSM 9630 / IS1B</strain>
    </source>
</reference>
<dbReference type="PANTHER" id="PTHR43737:SF1">
    <property type="entry name" value="DUF1501 DOMAIN-CONTAINING PROTEIN"/>
    <property type="match status" value="1"/>
</dbReference>
<dbReference type="Gene3D" id="3.40.720.10">
    <property type="entry name" value="Alkaline Phosphatase, subunit A"/>
    <property type="match status" value="1"/>
</dbReference>
<name>E8R2C3_ISOPI</name>
<accession>E8R2C3</accession>
<dbReference type="STRING" id="575540.Isop_0818"/>
<dbReference type="InterPro" id="IPR006311">
    <property type="entry name" value="TAT_signal"/>
</dbReference>
<dbReference type="OrthoDB" id="127333at2"/>
<dbReference type="HOGENOM" id="CLU_035908_0_0_0"/>
<dbReference type="AlphaFoldDB" id="E8R2C3"/>
<sequence>MLDMGGRLFKTCAGVTRRSMLKAGAVAMAGLTLPDLLRRQHAAASVTGSAVSSEKSLILIWLDGGPPQHETYDPKPDAPTEFRGPLGSIETAIPGVRLSELLPRHAAILDKVSLIRTMHHRNGDHFAAAHWMLTGFLGSNAVNLPPVNPSAPSVIAKLKGPRTEGLPAYVGLPHTHSVGLAPGYHGAAYLGVAYNPFTANIDPNQPGYQVPNLNLPDGVTIDRMSDRRQLLNAFDQVRREADAAGMLDGLDEFTRRAFEMVTGPRARAAFDISGEDPKLRDRYGRHQWGQCALVARRLVEAGVRCVTLTFGGWDWHSTIKEGMERQLPIIDAAIATLITDLDARGLLETTMVVVMGEFGRTPRINATAGRDHWGDAMSVLIGGGGVRPGVVVGSTNVKGEVPRDRPVTPADLIVTIYHHMGIDPATTFHNHAGRPIPIGNNGRVIDELC</sequence>
<dbReference type="Proteomes" id="UP000008631">
    <property type="component" value="Chromosome"/>
</dbReference>
<dbReference type="KEGG" id="ipa:Isop_0818"/>
<dbReference type="eggNOG" id="COG4102">
    <property type="taxonomic scope" value="Bacteria"/>
</dbReference>
<reference key="1">
    <citation type="submission" date="2010-11" db="EMBL/GenBank/DDBJ databases">
        <title>The complete sequence of chromosome of Isophaera pallida ATCC 43644.</title>
        <authorList>
            <consortium name="US DOE Joint Genome Institute (JGI-PGF)"/>
            <person name="Lucas S."/>
            <person name="Copeland A."/>
            <person name="Lapidus A."/>
            <person name="Bruce D."/>
            <person name="Goodwin L."/>
            <person name="Pitluck S."/>
            <person name="Kyrpides N."/>
            <person name="Mavromatis K."/>
            <person name="Pagani I."/>
            <person name="Ivanova N."/>
            <person name="Saunders E."/>
            <person name="Brettin T."/>
            <person name="Detter J.C."/>
            <person name="Han C."/>
            <person name="Tapia R."/>
            <person name="Land M."/>
            <person name="Hauser L."/>
            <person name="Markowitz V."/>
            <person name="Cheng J.-F."/>
            <person name="Hugenholtz P."/>
            <person name="Woyke T."/>
            <person name="Wu D."/>
            <person name="Eisen J.A."/>
        </authorList>
    </citation>
    <scope>NUCLEOTIDE SEQUENCE</scope>
    <source>
        <strain>ATCC 43644</strain>
    </source>
</reference>
<evidence type="ECO:0008006" key="3">
    <source>
        <dbReference type="Google" id="ProtNLM"/>
    </source>
</evidence>
<gene>
    <name evidence="1" type="ordered locus">Isop_0818</name>
</gene>
<evidence type="ECO:0000313" key="1">
    <source>
        <dbReference type="EMBL" id="ADV61408.1"/>
    </source>
</evidence>
<organism evidence="1 2">
    <name type="scientific">Isosphaera pallida (strain ATCC 43644 / DSM 9630 / IS1B)</name>
    <dbReference type="NCBI Taxonomy" id="575540"/>
    <lineage>
        <taxon>Bacteria</taxon>
        <taxon>Pseudomonadati</taxon>
        <taxon>Planctomycetota</taxon>
        <taxon>Planctomycetia</taxon>
        <taxon>Isosphaerales</taxon>
        <taxon>Isosphaeraceae</taxon>
        <taxon>Isosphaera</taxon>
    </lineage>
</organism>
<keyword evidence="2" id="KW-1185">Reference proteome</keyword>
<protein>
    <recommendedName>
        <fullName evidence="3">DUF1501 domain-containing protein</fullName>
    </recommendedName>
</protein>
<dbReference type="RefSeq" id="WP_013563697.1">
    <property type="nucleotide sequence ID" value="NC_014962.1"/>
</dbReference>
<dbReference type="SUPFAM" id="SSF53649">
    <property type="entry name" value="Alkaline phosphatase-like"/>
    <property type="match status" value="1"/>
</dbReference>
<dbReference type="InParanoid" id="E8R2C3"/>
<proteinExistence type="predicted"/>
<dbReference type="PANTHER" id="PTHR43737">
    <property type="entry name" value="BLL7424 PROTEIN"/>
    <property type="match status" value="1"/>
</dbReference>
<dbReference type="EMBL" id="CP002353">
    <property type="protein sequence ID" value="ADV61408.1"/>
    <property type="molecule type" value="Genomic_DNA"/>
</dbReference>
<dbReference type="PROSITE" id="PS51318">
    <property type="entry name" value="TAT"/>
    <property type="match status" value="1"/>
</dbReference>